<keyword evidence="2" id="KW-1185">Reference proteome</keyword>
<dbReference type="EMBL" id="NEVU01000003">
    <property type="protein sequence ID" value="OZI72278.1"/>
    <property type="molecule type" value="Genomic_DNA"/>
</dbReference>
<dbReference type="AlphaFoldDB" id="A0A261VDQ9"/>
<dbReference type="Proteomes" id="UP000216429">
    <property type="component" value="Unassembled WGS sequence"/>
</dbReference>
<reference evidence="2" key="1">
    <citation type="submission" date="2017-05" db="EMBL/GenBank/DDBJ databases">
        <title>Complete and WGS of Bordetella genogroups.</title>
        <authorList>
            <person name="Spilker T."/>
            <person name="Lipuma J."/>
        </authorList>
    </citation>
    <scope>NUCLEOTIDE SEQUENCE [LARGE SCALE GENOMIC DNA]</scope>
    <source>
        <strain evidence="2">AU6712</strain>
    </source>
</reference>
<evidence type="ECO:0000313" key="1">
    <source>
        <dbReference type="EMBL" id="OZI72278.1"/>
    </source>
</evidence>
<accession>A0A261VDQ9</accession>
<comment type="caution">
    <text evidence="1">The sequence shown here is derived from an EMBL/GenBank/DDBJ whole genome shotgun (WGS) entry which is preliminary data.</text>
</comment>
<organism evidence="1 2">
    <name type="scientific">Bordetella genomosp. 12</name>
    <dbReference type="NCBI Taxonomy" id="463035"/>
    <lineage>
        <taxon>Bacteria</taxon>
        <taxon>Pseudomonadati</taxon>
        <taxon>Pseudomonadota</taxon>
        <taxon>Betaproteobacteria</taxon>
        <taxon>Burkholderiales</taxon>
        <taxon>Alcaligenaceae</taxon>
        <taxon>Bordetella</taxon>
    </lineage>
</organism>
<evidence type="ECO:0000313" key="2">
    <source>
        <dbReference type="Proteomes" id="UP000216429"/>
    </source>
</evidence>
<dbReference type="OrthoDB" id="8637840at2"/>
<sequence>MRERFAHTRYAPVNVLAAGKKSTGDFVLALSEQGSDAVHIGCYNQYQAAAPDAHPYWRQGRGPLPAGSMVFFVQERRDGKPVVSFPAPEGF</sequence>
<proteinExistence type="predicted"/>
<name>A0A261VDQ9_9BORD</name>
<protein>
    <submittedName>
        <fullName evidence="1">Uncharacterized protein</fullName>
    </submittedName>
</protein>
<gene>
    <name evidence="1" type="ORF">CAL22_14290</name>
</gene>